<feature type="non-terminal residue" evidence="1">
    <location>
        <position position="1"/>
    </location>
</feature>
<proteinExistence type="predicted"/>
<evidence type="ECO:0000313" key="2">
    <source>
        <dbReference type="Proteomes" id="UP000789405"/>
    </source>
</evidence>
<gene>
    <name evidence="1" type="ORF">DERYTH_LOCUS18708</name>
</gene>
<protein>
    <submittedName>
        <fullName evidence="1">2425_t:CDS:1</fullName>
    </submittedName>
</protein>
<dbReference type="AlphaFoldDB" id="A0A9N9NWT6"/>
<dbReference type="EMBL" id="CAJVPY010019357">
    <property type="protein sequence ID" value="CAG8771202.1"/>
    <property type="molecule type" value="Genomic_DNA"/>
</dbReference>
<keyword evidence="2" id="KW-1185">Reference proteome</keyword>
<reference evidence="1" key="1">
    <citation type="submission" date="2021-06" db="EMBL/GenBank/DDBJ databases">
        <authorList>
            <person name="Kallberg Y."/>
            <person name="Tangrot J."/>
            <person name="Rosling A."/>
        </authorList>
    </citation>
    <scope>NUCLEOTIDE SEQUENCE</scope>
    <source>
        <strain evidence="1">MA453B</strain>
    </source>
</reference>
<evidence type="ECO:0000313" key="1">
    <source>
        <dbReference type="EMBL" id="CAG8771202.1"/>
    </source>
</evidence>
<sequence length="102" mass="12107">MDFVSNLDIVNAPQLLKPLIAKCWDDNPLFRPEAHELFPLFRKWYYRYDPNSELNQQYQQTNVAGESLTLSNLTYKTHPQDIYISQMHDLNLISEKFNVEDN</sequence>
<accession>A0A9N9NWT6</accession>
<dbReference type="OrthoDB" id="2447167at2759"/>
<organism evidence="1 2">
    <name type="scientific">Dentiscutata erythropus</name>
    <dbReference type="NCBI Taxonomy" id="1348616"/>
    <lineage>
        <taxon>Eukaryota</taxon>
        <taxon>Fungi</taxon>
        <taxon>Fungi incertae sedis</taxon>
        <taxon>Mucoromycota</taxon>
        <taxon>Glomeromycotina</taxon>
        <taxon>Glomeromycetes</taxon>
        <taxon>Diversisporales</taxon>
        <taxon>Gigasporaceae</taxon>
        <taxon>Dentiscutata</taxon>
    </lineage>
</organism>
<feature type="non-terminal residue" evidence="1">
    <location>
        <position position="102"/>
    </location>
</feature>
<comment type="caution">
    <text evidence="1">The sequence shown here is derived from an EMBL/GenBank/DDBJ whole genome shotgun (WGS) entry which is preliminary data.</text>
</comment>
<dbReference type="Proteomes" id="UP000789405">
    <property type="component" value="Unassembled WGS sequence"/>
</dbReference>
<name>A0A9N9NWT6_9GLOM</name>